<feature type="region of interest" description="Disordered" evidence="1">
    <location>
        <begin position="59"/>
        <end position="107"/>
    </location>
</feature>
<protein>
    <submittedName>
        <fullName evidence="2">8223_t:CDS:1</fullName>
    </submittedName>
</protein>
<dbReference type="EMBL" id="CAJVPZ010023416">
    <property type="protein sequence ID" value="CAG8715485.1"/>
    <property type="molecule type" value="Genomic_DNA"/>
</dbReference>
<dbReference type="Proteomes" id="UP000789396">
    <property type="component" value="Unassembled WGS sequence"/>
</dbReference>
<feature type="compositionally biased region" description="Acidic residues" evidence="1">
    <location>
        <begin position="1"/>
        <end position="17"/>
    </location>
</feature>
<organism evidence="2 3">
    <name type="scientific">Racocetra fulgida</name>
    <dbReference type="NCBI Taxonomy" id="60492"/>
    <lineage>
        <taxon>Eukaryota</taxon>
        <taxon>Fungi</taxon>
        <taxon>Fungi incertae sedis</taxon>
        <taxon>Mucoromycota</taxon>
        <taxon>Glomeromycotina</taxon>
        <taxon>Glomeromycetes</taxon>
        <taxon>Diversisporales</taxon>
        <taxon>Gigasporaceae</taxon>
        <taxon>Racocetra</taxon>
    </lineage>
</organism>
<accession>A0A9N9I161</accession>
<feature type="region of interest" description="Disordered" evidence="1">
    <location>
        <begin position="1"/>
        <end position="22"/>
    </location>
</feature>
<sequence>MENGENTESDSDISDTEMLEKNAFINEEKAEAVTKSRQDAVGTIAITIFFFKDKRFDLESSDEESYDEEVGENQDVEGQNKEDQDVEDQNEENQDVDYDEELRGQAK</sequence>
<dbReference type="AlphaFoldDB" id="A0A9N9I161"/>
<keyword evidence="3" id="KW-1185">Reference proteome</keyword>
<comment type="caution">
    <text evidence="2">The sequence shown here is derived from an EMBL/GenBank/DDBJ whole genome shotgun (WGS) entry which is preliminary data.</text>
</comment>
<evidence type="ECO:0000313" key="3">
    <source>
        <dbReference type="Proteomes" id="UP000789396"/>
    </source>
</evidence>
<reference evidence="2" key="1">
    <citation type="submission" date="2021-06" db="EMBL/GenBank/DDBJ databases">
        <authorList>
            <person name="Kallberg Y."/>
            <person name="Tangrot J."/>
            <person name="Rosling A."/>
        </authorList>
    </citation>
    <scope>NUCLEOTIDE SEQUENCE</scope>
    <source>
        <strain evidence="2">IN212</strain>
    </source>
</reference>
<feature type="compositionally biased region" description="Acidic residues" evidence="1">
    <location>
        <begin position="59"/>
        <end position="75"/>
    </location>
</feature>
<gene>
    <name evidence="2" type="ORF">RFULGI_LOCUS11124</name>
</gene>
<evidence type="ECO:0000256" key="1">
    <source>
        <dbReference type="SAM" id="MobiDB-lite"/>
    </source>
</evidence>
<name>A0A9N9I161_9GLOM</name>
<proteinExistence type="predicted"/>
<feature type="compositionally biased region" description="Acidic residues" evidence="1">
    <location>
        <begin position="84"/>
        <end position="100"/>
    </location>
</feature>
<feature type="non-terminal residue" evidence="2">
    <location>
        <position position="1"/>
    </location>
</feature>
<evidence type="ECO:0000313" key="2">
    <source>
        <dbReference type="EMBL" id="CAG8715485.1"/>
    </source>
</evidence>